<feature type="compositionally biased region" description="Basic and acidic residues" evidence="1">
    <location>
        <begin position="13"/>
        <end position="22"/>
    </location>
</feature>
<comment type="caution">
    <text evidence="2">The sequence shown here is derived from an EMBL/GenBank/DDBJ whole genome shotgun (WGS) entry which is preliminary data.</text>
</comment>
<sequence length="75" mass="8273">MRQASSSPGQEDSTPRRGRTEMGLDAICGQNLTRPAPPSLMHSFCRLLSPPWPWLPHPPVALTKPSTSLHSSERQ</sequence>
<proteinExistence type="predicted"/>
<dbReference type="Proteomes" id="UP000324222">
    <property type="component" value="Unassembled WGS sequence"/>
</dbReference>
<dbReference type="AlphaFoldDB" id="A0A5B7JVI0"/>
<gene>
    <name evidence="2" type="ORF">E2C01_092452</name>
</gene>
<evidence type="ECO:0000313" key="3">
    <source>
        <dbReference type="Proteomes" id="UP000324222"/>
    </source>
</evidence>
<dbReference type="EMBL" id="VSRR010108828">
    <property type="protein sequence ID" value="MPC97157.1"/>
    <property type="molecule type" value="Genomic_DNA"/>
</dbReference>
<accession>A0A5B7JVI0</accession>
<organism evidence="2 3">
    <name type="scientific">Portunus trituberculatus</name>
    <name type="common">Swimming crab</name>
    <name type="synonym">Neptunus trituberculatus</name>
    <dbReference type="NCBI Taxonomy" id="210409"/>
    <lineage>
        <taxon>Eukaryota</taxon>
        <taxon>Metazoa</taxon>
        <taxon>Ecdysozoa</taxon>
        <taxon>Arthropoda</taxon>
        <taxon>Crustacea</taxon>
        <taxon>Multicrustacea</taxon>
        <taxon>Malacostraca</taxon>
        <taxon>Eumalacostraca</taxon>
        <taxon>Eucarida</taxon>
        <taxon>Decapoda</taxon>
        <taxon>Pleocyemata</taxon>
        <taxon>Brachyura</taxon>
        <taxon>Eubrachyura</taxon>
        <taxon>Portunoidea</taxon>
        <taxon>Portunidae</taxon>
        <taxon>Portuninae</taxon>
        <taxon>Portunus</taxon>
    </lineage>
</organism>
<feature type="compositionally biased region" description="Polar residues" evidence="1">
    <location>
        <begin position="64"/>
        <end position="75"/>
    </location>
</feature>
<feature type="compositionally biased region" description="Polar residues" evidence="1">
    <location>
        <begin position="1"/>
        <end position="12"/>
    </location>
</feature>
<protein>
    <submittedName>
        <fullName evidence="2">Uncharacterized protein</fullName>
    </submittedName>
</protein>
<feature type="region of interest" description="Disordered" evidence="1">
    <location>
        <begin position="1"/>
        <end position="23"/>
    </location>
</feature>
<evidence type="ECO:0000256" key="1">
    <source>
        <dbReference type="SAM" id="MobiDB-lite"/>
    </source>
</evidence>
<feature type="region of interest" description="Disordered" evidence="1">
    <location>
        <begin position="56"/>
        <end position="75"/>
    </location>
</feature>
<name>A0A5B7JVI0_PORTR</name>
<evidence type="ECO:0000313" key="2">
    <source>
        <dbReference type="EMBL" id="MPC97157.1"/>
    </source>
</evidence>
<reference evidence="2 3" key="1">
    <citation type="submission" date="2019-05" db="EMBL/GenBank/DDBJ databases">
        <title>Another draft genome of Portunus trituberculatus and its Hox gene families provides insights of decapod evolution.</title>
        <authorList>
            <person name="Jeong J.-H."/>
            <person name="Song I."/>
            <person name="Kim S."/>
            <person name="Choi T."/>
            <person name="Kim D."/>
            <person name="Ryu S."/>
            <person name="Kim W."/>
        </authorList>
    </citation>
    <scope>NUCLEOTIDE SEQUENCE [LARGE SCALE GENOMIC DNA]</scope>
    <source>
        <tissue evidence="2">Muscle</tissue>
    </source>
</reference>
<keyword evidence="3" id="KW-1185">Reference proteome</keyword>